<dbReference type="KEGG" id="tbs:A3L01_05535"/>
<dbReference type="RefSeq" id="WP_088864863.1">
    <property type="nucleotide sequence ID" value="NZ_CP015101.1"/>
</dbReference>
<protein>
    <recommendedName>
        <fullName evidence="4">Flagellar protein FlaF</fullName>
    </recommendedName>
</protein>
<accession>A0A2Z2MRF0</accession>
<evidence type="ECO:0008006" key="4">
    <source>
        <dbReference type="Google" id="ProtNLM"/>
    </source>
</evidence>
<proteinExistence type="predicted"/>
<keyword evidence="1" id="KW-0472">Membrane</keyword>
<reference evidence="2 3" key="1">
    <citation type="submission" date="2016-04" db="EMBL/GenBank/DDBJ databases">
        <title>Complete genome sequence of Thermococcus barossii type strain SHCK-94.</title>
        <authorList>
            <person name="Oger P.M."/>
        </authorList>
    </citation>
    <scope>NUCLEOTIDE SEQUENCE [LARGE SCALE GENOMIC DNA]</scope>
    <source>
        <strain evidence="2 3">SHCK-94</strain>
    </source>
</reference>
<name>A0A2Z2MRF0_9EURY</name>
<dbReference type="PANTHER" id="PTHR42200:SF2">
    <property type="entry name" value="ARCHAEAL FLAGELLA-RELATED PROTEIN F"/>
    <property type="match status" value="1"/>
</dbReference>
<evidence type="ECO:0000313" key="2">
    <source>
        <dbReference type="EMBL" id="ASJ04851.1"/>
    </source>
</evidence>
<dbReference type="GO" id="GO:0005198">
    <property type="term" value="F:structural molecule activity"/>
    <property type="evidence" value="ECO:0007669"/>
    <property type="project" value="InterPro"/>
</dbReference>
<dbReference type="Pfam" id="PF01917">
    <property type="entry name" value="Flagellin_arch-type"/>
    <property type="match status" value="1"/>
</dbReference>
<keyword evidence="3" id="KW-1185">Reference proteome</keyword>
<gene>
    <name evidence="2" type="ORF">A3L01_05535</name>
</gene>
<organism evidence="2 3">
    <name type="scientific">Thermococcus barossii</name>
    <dbReference type="NCBI Taxonomy" id="54077"/>
    <lineage>
        <taxon>Archaea</taxon>
        <taxon>Methanobacteriati</taxon>
        <taxon>Methanobacteriota</taxon>
        <taxon>Thermococci</taxon>
        <taxon>Thermococcales</taxon>
        <taxon>Thermococcaceae</taxon>
        <taxon>Thermococcus</taxon>
    </lineage>
</organism>
<keyword evidence="1" id="KW-1133">Transmembrane helix</keyword>
<dbReference type="InterPro" id="IPR002774">
    <property type="entry name" value="Flagellin_arc-type"/>
</dbReference>
<dbReference type="EMBL" id="CP015101">
    <property type="protein sequence ID" value="ASJ04851.1"/>
    <property type="molecule type" value="Genomic_DNA"/>
</dbReference>
<sequence>MGVSVPAAFAVLLIATLVSFGMLYVSSENAYSMVHQATEDYNQMALRVKTSELELTGYNYSTQANVTVYDITFNITNEGSTLSPAKWTYIYNGDLTASKVLTSGREYLLPGEWMELTVQNLQKDQTLVNSLVISTEIGCGLKVKWKWVGNATNGSPQVISSAWYCPVEG</sequence>
<dbReference type="GO" id="GO:0097588">
    <property type="term" value="P:archaeal or bacterial-type flagellum-dependent cell motility"/>
    <property type="evidence" value="ECO:0007669"/>
    <property type="project" value="InterPro"/>
</dbReference>
<dbReference type="AlphaFoldDB" id="A0A2Z2MRF0"/>
<keyword evidence="1" id="KW-0812">Transmembrane</keyword>
<evidence type="ECO:0000256" key="1">
    <source>
        <dbReference type="SAM" id="Phobius"/>
    </source>
</evidence>
<dbReference type="GeneID" id="33326213"/>
<dbReference type="Proteomes" id="UP000250272">
    <property type="component" value="Chromosome"/>
</dbReference>
<dbReference type="PANTHER" id="PTHR42200">
    <property type="entry name" value="ARCHAEAL FLAGELLA-RELATED PROTEIN F-RELATED"/>
    <property type="match status" value="1"/>
</dbReference>
<dbReference type="OrthoDB" id="62189at2157"/>
<evidence type="ECO:0000313" key="3">
    <source>
        <dbReference type="Proteomes" id="UP000250272"/>
    </source>
</evidence>
<feature type="transmembrane region" description="Helical" evidence="1">
    <location>
        <begin position="6"/>
        <end position="25"/>
    </location>
</feature>